<name>A0A0F9ENX2_9ZZZZ</name>
<comment type="caution">
    <text evidence="1">The sequence shown here is derived from an EMBL/GenBank/DDBJ whole genome shotgun (WGS) entry which is preliminary data.</text>
</comment>
<gene>
    <name evidence="1" type="ORF">LCGC14_2403870</name>
</gene>
<organism evidence="1">
    <name type="scientific">marine sediment metagenome</name>
    <dbReference type="NCBI Taxonomy" id="412755"/>
    <lineage>
        <taxon>unclassified sequences</taxon>
        <taxon>metagenomes</taxon>
        <taxon>ecological metagenomes</taxon>
    </lineage>
</organism>
<accession>A0A0F9ENX2</accession>
<proteinExistence type="predicted"/>
<sequence>MKQGFIKVYFVNGPHYGQYKDVHSSWPDVQLYINDPSLKRTTDALDLSPIRTIIYQYTHTYTVHGKHPGSHKVKLEAIR</sequence>
<dbReference type="AlphaFoldDB" id="A0A0F9ENX2"/>
<evidence type="ECO:0000313" key="1">
    <source>
        <dbReference type="EMBL" id="KKL25578.1"/>
    </source>
</evidence>
<protein>
    <submittedName>
        <fullName evidence="1">Uncharacterized protein</fullName>
    </submittedName>
</protein>
<dbReference type="EMBL" id="LAZR01036163">
    <property type="protein sequence ID" value="KKL25578.1"/>
    <property type="molecule type" value="Genomic_DNA"/>
</dbReference>
<reference evidence="1" key="1">
    <citation type="journal article" date="2015" name="Nature">
        <title>Complex archaea that bridge the gap between prokaryotes and eukaryotes.</title>
        <authorList>
            <person name="Spang A."/>
            <person name="Saw J.H."/>
            <person name="Jorgensen S.L."/>
            <person name="Zaremba-Niedzwiedzka K."/>
            <person name="Martijn J."/>
            <person name="Lind A.E."/>
            <person name="van Eijk R."/>
            <person name="Schleper C."/>
            <person name="Guy L."/>
            <person name="Ettema T.J."/>
        </authorList>
    </citation>
    <scope>NUCLEOTIDE SEQUENCE</scope>
</reference>